<reference evidence="3" key="1">
    <citation type="submission" date="2015-09" db="EMBL/GenBank/DDBJ databases">
        <authorList>
            <consortium name="Pathogen Informatics"/>
        </authorList>
    </citation>
    <scope>NUCLEOTIDE SEQUENCE [LARGE SCALE GENOMIC DNA]</scope>
    <source>
        <strain evidence="3">Lake Konstanz</strain>
    </source>
</reference>
<evidence type="ECO:0000313" key="3">
    <source>
        <dbReference type="Proteomes" id="UP000051952"/>
    </source>
</evidence>
<keyword evidence="3" id="KW-1185">Reference proteome</keyword>
<dbReference type="EMBL" id="CYKH01000868">
    <property type="protein sequence ID" value="CUG55131.1"/>
    <property type="molecule type" value="Genomic_DNA"/>
</dbReference>
<feature type="compositionally biased region" description="Polar residues" evidence="1">
    <location>
        <begin position="205"/>
        <end position="232"/>
    </location>
</feature>
<feature type="compositionally biased region" description="Low complexity" evidence="1">
    <location>
        <begin position="166"/>
        <end position="183"/>
    </location>
</feature>
<evidence type="ECO:0000313" key="2">
    <source>
        <dbReference type="EMBL" id="CUG55131.1"/>
    </source>
</evidence>
<protein>
    <submittedName>
        <fullName evidence="2">Uncharacterized protein</fullName>
    </submittedName>
</protein>
<accession>A0A0S4J1W5</accession>
<feature type="region of interest" description="Disordered" evidence="1">
    <location>
        <begin position="1"/>
        <end position="24"/>
    </location>
</feature>
<feature type="region of interest" description="Disordered" evidence="1">
    <location>
        <begin position="68"/>
        <end position="238"/>
    </location>
</feature>
<gene>
    <name evidence="2" type="ORF">BSAL_81085</name>
</gene>
<dbReference type="AlphaFoldDB" id="A0A0S4J1W5"/>
<sequence>MSPHLSPGDFHHMMSPSISVSPTTVLQPTSNTIVMGNSPYSDVATKPKFQARPIRTALVSVSSFVSIAKTSPSTSHPQQQAGQQPQPPRQSPPVVLNCRSFKQFTRFGSDGSLPTSPRGGQGLPPVSPTANPSPRSFASLPPTVSPHPLGTCSAKDNAEQHPLPPSSARVASSPSLLRPASSPQNAPRQQNVGASSNARGGSSSTVISPRALTSASSARVLSAGGTTKNRTTLTKKSK</sequence>
<name>A0A0S4J1W5_BODSA</name>
<organism evidence="2 3">
    <name type="scientific">Bodo saltans</name>
    <name type="common">Flagellated protozoan</name>
    <dbReference type="NCBI Taxonomy" id="75058"/>
    <lineage>
        <taxon>Eukaryota</taxon>
        <taxon>Discoba</taxon>
        <taxon>Euglenozoa</taxon>
        <taxon>Kinetoplastea</taxon>
        <taxon>Metakinetoplastina</taxon>
        <taxon>Eubodonida</taxon>
        <taxon>Bodonidae</taxon>
        <taxon>Bodo</taxon>
    </lineage>
</organism>
<dbReference type="Proteomes" id="UP000051952">
    <property type="component" value="Unassembled WGS sequence"/>
</dbReference>
<dbReference type="VEuPathDB" id="TriTrypDB:BSAL_81085"/>
<evidence type="ECO:0000256" key="1">
    <source>
        <dbReference type="SAM" id="MobiDB-lite"/>
    </source>
</evidence>
<proteinExistence type="predicted"/>
<feature type="compositionally biased region" description="Low complexity" evidence="1">
    <location>
        <begin position="193"/>
        <end position="204"/>
    </location>
</feature>